<comment type="caution">
    <text evidence="2">The sequence shown here is derived from an EMBL/GenBank/DDBJ whole genome shotgun (WGS) entry which is preliminary data.</text>
</comment>
<dbReference type="Gene3D" id="3.40.630.30">
    <property type="match status" value="1"/>
</dbReference>
<evidence type="ECO:0000313" key="2">
    <source>
        <dbReference type="EMBL" id="MBQ0937769.1"/>
    </source>
</evidence>
<gene>
    <name evidence="2" type="ORF">KAK11_20760</name>
</gene>
<dbReference type="SUPFAM" id="SSF55729">
    <property type="entry name" value="Acyl-CoA N-acyltransferases (Nat)"/>
    <property type="match status" value="1"/>
</dbReference>
<dbReference type="EMBL" id="JAGQDG010000009">
    <property type="protein sequence ID" value="MBQ0937769.1"/>
    <property type="molecule type" value="Genomic_DNA"/>
</dbReference>
<dbReference type="Pfam" id="PF13302">
    <property type="entry name" value="Acetyltransf_3"/>
    <property type="match status" value="1"/>
</dbReference>
<dbReference type="PROSITE" id="PS51186">
    <property type="entry name" value="GNAT"/>
    <property type="match status" value="1"/>
</dbReference>
<reference evidence="2 3" key="1">
    <citation type="submission" date="2021-04" db="EMBL/GenBank/DDBJ databases">
        <title>The genome sequence of type strain Ideonella paludis KCTC 32238.</title>
        <authorList>
            <person name="Liu Y."/>
        </authorList>
    </citation>
    <scope>NUCLEOTIDE SEQUENCE [LARGE SCALE GENOMIC DNA]</scope>
    <source>
        <strain evidence="2 3">KCTC 32238</strain>
    </source>
</reference>
<sequence>MSVWLFETARLGARPPTADDLAAMVAVYGDAEAMRYVGDGEALTAERCQEWLAVIEQRYALKGYGMAALCRRSDEVVLGFCGVVHPELRPLGEIKYALAREHWGQGYATEAVRGMLEYIAKNFSPTQIAATVNPAHLRSQQVLSKAGMLKGGLRANADGSFTQLFWWREPTEADLQSV</sequence>
<organism evidence="2 3">
    <name type="scientific">Ideonella paludis</name>
    <dbReference type="NCBI Taxonomy" id="1233411"/>
    <lineage>
        <taxon>Bacteria</taxon>
        <taxon>Pseudomonadati</taxon>
        <taxon>Pseudomonadota</taxon>
        <taxon>Betaproteobacteria</taxon>
        <taxon>Burkholderiales</taxon>
        <taxon>Sphaerotilaceae</taxon>
        <taxon>Ideonella</taxon>
    </lineage>
</organism>
<dbReference type="Proteomes" id="UP000672097">
    <property type="component" value="Unassembled WGS sequence"/>
</dbReference>
<dbReference type="InterPro" id="IPR051531">
    <property type="entry name" value="N-acetyltransferase"/>
</dbReference>
<evidence type="ECO:0000259" key="1">
    <source>
        <dbReference type="PROSITE" id="PS51186"/>
    </source>
</evidence>
<evidence type="ECO:0000313" key="3">
    <source>
        <dbReference type="Proteomes" id="UP000672097"/>
    </source>
</evidence>
<dbReference type="InterPro" id="IPR000182">
    <property type="entry name" value="GNAT_dom"/>
</dbReference>
<dbReference type="PANTHER" id="PTHR43792">
    <property type="entry name" value="GNAT FAMILY, PUTATIVE (AFU_ORTHOLOGUE AFUA_3G00765)-RELATED-RELATED"/>
    <property type="match status" value="1"/>
</dbReference>
<dbReference type="InterPro" id="IPR016181">
    <property type="entry name" value="Acyl_CoA_acyltransferase"/>
</dbReference>
<proteinExistence type="predicted"/>
<feature type="domain" description="N-acetyltransferase" evidence="1">
    <location>
        <begin position="11"/>
        <end position="172"/>
    </location>
</feature>
<protein>
    <submittedName>
        <fullName evidence="2">GNAT family N-acetyltransferase</fullName>
    </submittedName>
</protein>
<dbReference type="PANTHER" id="PTHR43792:SF1">
    <property type="entry name" value="N-ACETYLTRANSFERASE DOMAIN-CONTAINING PROTEIN"/>
    <property type="match status" value="1"/>
</dbReference>
<name>A0ABS5E384_9BURK</name>
<dbReference type="RefSeq" id="WP_210811443.1">
    <property type="nucleotide sequence ID" value="NZ_JAGQDG010000009.1"/>
</dbReference>
<accession>A0ABS5E384</accession>
<keyword evidence="3" id="KW-1185">Reference proteome</keyword>